<dbReference type="OrthoDB" id="3901046at2759"/>
<dbReference type="Proteomes" id="UP001138500">
    <property type="component" value="Unassembled WGS sequence"/>
</dbReference>
<gene>
    <name evidence="2" type="ORF">Tdes44962_MAKER06080</name>
</gene>
<reference evidence="2 3" key="2">
    <citation type="journal article" date="2021" name="Curr. Genet.">
        <title>Genetic response to nitrogen starvation in the aggressive Eucalyptus foliar pathogen Teratosphaeria destructans.</title>
        <authorList>
            <person name="Havenga M."/>
            <person name="Wingfield B.D."/>
            <person name="Wingfield M.J."/>
            <person name="Dreyer L.L."/>
            <person name="Roets F."/>
            <person name="Aylward J."/>
        </authorList>
    </citation>
    <scope>NUCLEOTIDE SEQUENCE [LARGE SCALE GENOMIC DNA]</scope>
    <source>
        <strain evidence="2">CMW44962</strain>
    </source>
</reference>
<feature type="region of interest" description="Disordered" evidence="1">
    <location>
        <begin position="103"/>
        <end position="171"/>
    </location>
</feature>
<sequence length="307" mass="35127">MHTALASPRPALPRTYTWPPPSCIIPDGSPPDDKTVRGSRSVATRSNPYVFDHFAHDLDDLEDHPEDYYLSPVMADDDWADDSDDEGDEVAWNAGITDFALFDSDRRRAQEEHDSLPSKWDDFMTSQESALRRSEHRLRSHSMPDPTRPPLPVDEVPDLTPDHSPSLRDDLDVDAFHGQSAPRPVIPSYLTITVSPPDADEVRRIARDQERRISSDEVRRIESDGERRIERDEHLLPLSFYVKRPAPLMSERRKLERPGLQYSRTLSGKSHVWRRPSWYLYPVGEDAEAERKAEKGASKLGARSRRS</sequence>
<evidence type="ECO:0000313" key="2">
    <source>
        <dbReference type="EMBL" id="KAH9809839.1"/>
    </source>
</evidence>
<protein>
    <submittedName>
        <fullName evidence="2">Uncharacterized protein</fullName>
    </submittedName>
</protein>
<keyword evidence="3" id="KW-1185">Reference proteome</keyword>
<feature type="region of interest" description="Disordered" evidence="1">
    <location>
        <begin position="1"/>
        <end position="41"/>
    </location>
</feature>
<accession>A0A9W7SI61</accession>
<feature type="region of interest" description="Disordered" evidence="1">
    <location>
        <begin position="287"/>
        <end position="307"/>
    </location>
</feature>
<reference evidence="2 3" key="1">
    <citation type="journal article" date="2018" name="IMA Fungus">
        <title>IMA Genome-F 10: Nine draft genome sequences of Claviceps purpurea s.lat., including C. arundinis, C. humidiphila, and C. cf. spartinae, pseudomolecules for the pitch canker pathogen Fusarium circinatum, draft genome of Davidsoniella eucalypti, Grosmannia galeiformis, Quambalaria eucalypti, and Teratosphaeria destructans.</title>
        <authorList>
            <person name="Wingfield B.D."/>
            <person name="Liu M."/>
            <person name="Nguyen H.D."/>
            <person name="Lane F.A."/>
            <person name="Morgan S.W."/>
            <person name="De Vos L."/>
            <person name="Wilken P.M."/>
            <person name="Duong T.A."/>
            <person name="Aylward J."/>
            <person name="Coetzee M.P."/>
            <person name="Dadej K."/>
            <person name="De Beer Z.W."/>
            <person name="Findlay W."/>
            <person name="Havenga M."/>
            <person name="Kolarik M."/>
            <person name="Menzies J.G."/>
            <person name="Naidoo K."/>
            <person name="Pochopski O."/>
            <person name="Shoukouhi P."/>
            <person name="Santana Q.C."/>
            <person name="Seifert K.A."/>
            <person name="Soal N."/>
            <person name="Steenkamp E.T."/>
            <person name="Tatham C.T."/>
            <person name="van der Nest M.A."/>
            <person name="Wingfield M.J."/>
        </authorList>
    </citation>
    <scope>NUCLEOTIDE SEQUENCE [LARGE SCALE GENOMIC DNA]</scope>
    <source>
        <strain evidence="2">CMW44962</strain>
    </source>
</reference>
<proteinExistence type="predicted"/>
<comment type="caution">
    <text evidence="2">The sequence shown here is derived from an EMBL/GenBank/DDBJ whole genome shotgun (WGS) entry which is preliminary data.</text>
</comment>
<dbReference type="AlphaFoldDB" id="A0A9W7SI61"/>
<evidence type="ECO:0000256" key="1">
    <source>
        <dbReference type="SAM" id="MobiDB-lite"/>
    </source>
</evidence>
<organism evidence="2 3">
    <name type="scientific">Teratosphaeria destructans</name>
    <dbReference type="NCBI Taxonomy" id="418781"/>
    <lineage>
        <taxon>Eukaryota</taxon>
        <taxon>Fungi</taxon>
        <taxon>Dikarya</taxon>
        <taxon>Ascomycota</taxon>
        <taxon>Pezizomycotina</taxon>
        <taxon>Dothideomycetes</taxon>
        <taxon>Dothideomycetidae</taxon>
        <taxon>Mycosphaerellales</taxon>
        <taxon>Teratosphaeriaceae</taxon>
        <taxon>Teratosphaeria</taxon>
    </lineage>
</organism>
<name>A0A9W7SI61_9PEZI</name>
<feature type="compositionally biased region" description="Basic and acidic residues" evidence="1">
    <location>
        <begin position="103"/>
        <end position="122"/>
    </location>
</feature>
<dbReference type="EMBL" id="RIBY02002534">
    <property type="protein sequence ID" value="KAH9809839.1"/>
    <property type="molecule type" value="Genomic_DNA"/>
</dbReference>
<evidence type="ECO:0000313" key="3">
    <source>
        <dbReference type="Proteomes" id="UP001138500"/>
    </source>
</evidence>